<dbReference type="InterPro" id="IPR018669">
    <property type="entry name" value="Toxin_HigB"/>
</dbReference>
<feature type="non-terminal residue" evidence="1">
    <location>
        <position position="112"/>
    </location>
</feature>
<proteinExistence type="predicted"/>
<protein>
    <recommendedName>
        <fullName evidence="2">Type II toxin-antitoxin system HigB family toxin</fullName>
    </recommendedName>
</protein>
<sequence length="112" mass="13434">MTENIQLQRLFCRKNKTSQNGNLWYALNVRVISVKKLKEFWRKSAYRDSEKSLRAWYSEAQKGDWSTPHAIKRVYRTASAIGDERIIFNISGNKYRLVVAVKYEFKIFYIRF</sequence>
<dbReference type="GO" id="GO:0004519">
    <property type="term" value="F:endonuclease activity"/>
    <property type="evidence" value="ECO:0007669"/>
    <property type="project" value="InterPro"/>
</dbReference>
<dbReference type="Pfam" id="PF09907">
    <property type="entry name" value="HigB_toxin"/>
    <property type="match status" value="1"/>
</dbReference>
<name>A0A3B0T2D7_9ZZZZ</name>
<evidence type="ECO:0008006" key="2">
    <source>
        <dbReference type="Google" id="ProtNLM"/>
    </source>
</evidence>
<dbReference type="GO" id="GO:0003723">
    <property type="term" value="F:RNA binding"/>
    <property type="evidence" value="ECO:0007669"/>
    <property type="project" value="InterPro"/>
</dbReference>
<evidence type="ECO:0000313" key="1">
    <source>
        <dbReference type="EMBL" id="VAW12108.1"/>
    </source>
</evidence>
<reference evidence="1" key="1">
    <citation type="submission" date="2018-06" db="EMBL/GenBank/DDBJ databases">
        <authorList>
            <person name="Zhirakovskaya E."/>
        </authorList>
    </citation>
    <scope>NUCLEOTIDE SEQUENCE</scope>
</reference>
<dbReference type="EMBL" id="UOEN01000076">
    <property type="protein sequence ID" value="VAW12108.1"/>
    <property type="molecule type" value="Genomic_DNA"/>
</dbReference>
<organism evidence="1">
    <name type="scientific">hydrothermal vent metagenome</name>
    <dbReference type="NCBI Taxonomy" id="652676"/>
    <lineage>
        <taxon>unclassified sequences</taxon>
        <taxon>metagenomes</taxon>
        <taxon>ecological metagenomes</taxon>
    </lineage>
</organism>
<dbReference type="AlphaFoldDB" id="A0A3B0T2D7"/>
<gene>
    <name evidence="1" type="ORF">MNBD_BACTEROID05-119</name>
</gene>
<accession>A0A3B0T2D7</accession>
<dbReference type="GO" id="GO:0110001">
    <property type="term" value="C:toxin-antitoxin complex"/>
    <property type="evidence" value="ECO:0007669"/>
    <property type="project" value="InterPro"/>
</dbReference>